<dbReference type="Pfam" id="PF01963">
    <property type="entry name" value="TraB_PrgY_gumN"/>
    <property type="match status" value="1"/>
</dbReference>
<protein>
    <submittedName>
        <fullName evidence="2">TraB/GumN family protein</fullName>
    </submittedName>
</protein>
<sequence>MRLLYCAAALVAAAPFAHTFAHAQSVTAGQAATQIMPATSPTYTQLDSVNVEGAQPGPGLWQVSKGGHTVWILGTVSPLPSGMQWQSATVKEVIAQSQEIIYPPSIDINANIGFFKGLFLYNSLRKMDRNPDGKQLKDVLSAPAYARWQKLKARYMPNDKDVDKKRPMFAGGELLRAAYAKSGLSEKSLIWPPIRDAAKAAKLKVTSTSIKLTIDDPSKALKEFKDESMNDESCLSSSMALLENNIPAVKARANAWARGDVARIRQLPISDLGSNCVQALMEAKVAAKRGLHDAPSKMKANWLSAVDKALVNNERSFAVLSVDMLLGRDGYLAALRSKGYEIVEP</sequence>
<keyword evidence="3" id="KW-1185">Reference proteome</keyword>
<evidence type="ECO:0000256" key="1">
    <source>
        <dbReference type="SAM" id="SignalP"/>
    </source>
</evidence>
<proteinExistence type="predicted"/>
<organism evidence="2 3">
    <name type="scientific">Lysobacter soyae</name>
    <dbReference type="NCBI Taxonomy" id="2764185"/>
    <lineage>
        <taxon>Bacteria</taxon>
        <taxon>Pseudomonadati</taxon>
        <taxon>Pseudomonadota</taxon>
        <taxon>Gammaproteobacteria</taxon>
        <taxon>Lysobacterales</taxon>
        <taxon>Lysobacteraceae</taxon>
        <taxon>Lysobacter</taxon>
    </lineage>
</organism>
<evidence type="ECO:0000313" key="3">
    <source>
        <dbReference type="Proteomes" id="UP000824755"/>
    </source>
</evidence>
<dbReference type="Proteomes" id="UP000824755">
    <property type="component" value="Chromosome"/>
</dbReference>
<evidence type="ECO:0000313" key="2">
    <source>
        <dbReference type="EMBL" id="QYR53627.1"/>
    </source>
</evidence>
<dbReference type="EMBL" id="CP080544">
    <property type="protein sequence ID" value="QYR53627.1"/>
    <property type="molecule type" value="Genomic_DNA"/>
</dbReference>
<gene>
    <name evidence="2" type="ORF">H8L67_03800</name>
</gene>
<dbReference type="CDD" id="cd14788">
    <property type="entry name" value="GumN"/>
    <property type="match status" value="1"/>
</dbReference>
<reference evidence="2 3" key="1">
    <citation type="submission" date="2021-08" db="EMBL/GenBank/DDBJ databases">
        <title>Lysobacter sp. strain CJ11 Genome sequencing and assembly.</title>
        <authorList>
            <person name="Kim I."/>
        </authorList>
    </citation>
    <scope>NUCLEOTIDE SEQUENCE [LARGE SCALE GENOMIC DNA]</scope>
    <source>
        <strain evidence="2 3">CJ11</strain>
    </source>
</reference>
<feature type="signal peptide" evidence="1">
    <location>
        <begin position="1"/>
        <end position="23"/>
    </location>
</feature>
<dbReference type="InterPro" id="IPR002816">
    <property type="entry name" value="TraB/PrgY/GumN_fam"/>
</dbReference>
<keyword evidence="1" id="KW-0732">Signal</keyword>
<dbReference type="RefSeq" id="WP_220380434.1">
    <property type="nucleotide sequence ID" value="NZ_CP080544.1"/>
</dbReference>
<name>A0ABX8WS14_9GAMM</name>
<accession>A0ABX8WS14</accession>
<feature type="chain" id="PRO_5047310343" evidence="1">
    <location>
        <begin position="24"/>
        <end position="345"/>
    </location>
</feature>